<evidence type="ECO:0000313" key="2">
    <source>
        <dbReference type="Proteomes" id="UP000245829"/>
    </source>
</evidence>
<proteinExistence type="predicted"/>
<keyword evidence="2" id="KW-1185">Reference proteome</keyword>
<sequence>MSILFMTLEDGLNLIENYKKALQKFLDTLPEQSVQLGSEMIQTLTMNSKNEMKNLDAIEKALKKPPQYESGLSE</sequence>
<protein>
    <submittedName>
        <fullName evidence="1">Uncharacterized protein</fullName>
    </submittedName>
</protein>
<gene>
    <name evidence="1" type="ORF">NZNM25_17220</name>
</gene>
<comment type="caution">
    <text evidence="1">The sequence shown here is derived from an EMBL/GenBank/DDBJ whole genome shotgun (WGS) entry which is preliminary data.</text>
</comment>
<evidence type="ECO:0000313" key="1">
    <source>
        <dbReference type="EMBL" id="GBH34931.1"/>
    </source>
</evidence>
<organism evidence="1 2">
    <name type="scientific">Nitrosopumilus zosterae</name>
    <dbReference type="NCBI Taxonomy" id="718286"/>
    <lineage>
        <taxon>Archaea</taxon>
        <taxon>Nitrososphaerota</taxon>
        <taxon>Nitrososphaeria</taxon>
        <taxon>Nitrosopumilales</taxon>
        <taxon>Nitrosopumilaceae</taxon>
        <taxon>Nitrosopumilus</taxon>
    </lineage>
</organism>
<name>A0A2S2KTM8_9ARCH</name>
<dbReference type="Proteomes" id="UP000245829">
    <property type="component" value="Unassembled WGS sequence"/>
</dbReference>
<reference evidence="1 2" key="1">
    <citation type="submission" date="2018-05" db="EMBL/GenBank/DDBJ databases">
        <title>genome sequencing of Nitrosopumilus sp. NM25.</title>
        <authorList>
            <person name="Mori K."/>
            <person name="Nakagawa T."/>
        </authorList>
    </citation>
    <scope>NUCLEOTIDE SEQUENCE [LARGE SCALE GENOMIC DNA]</scope>
    <source>
        <strain evidence="1 2">NM25</strain>
    </source>
</reference>
<dbReference type="AlphaFoldDB" id="A0A2S2KTM8"/>
<accession>A0A2S2KTM8</accession>
<dbReference type="EMBL" id="BGKI01000010">
    <property type="protein sequence ID" value="GBH34931.1"/>
    <property type="molecule type" value="Genomic_DNA"/>
</dbReference>